<dbReference type="Gene3D" id="1.20.1250.20">
    <property type="entry name" value="MFS general substrate transporter like domains"/>
    <property type="match status" value="2"/>
</dbReference>
<reference evidence="10" key="1">
    <citation type="submission" date="2018-06" db="EMBL/GenBank/DDBJ databases">
        <authorList>
            <person name="Zhirakovskaya E."/>
        </authorList>
    </citation>
    <scope>NUCLEOTIDE SEQUENCE</scope>
</reference>
<keyword evidence="6" id="KW-0534">Nitrate assimilation</keyword>
<dbReference type="AlphaFoldDB" id="A0A3B0Y7D6"/>
<evidence type="ECO:0000256" key="4">
    <source>
        <dbReference type="ARBA" id="ARBA00022692"/>
    </source>
</evidence>
<dbReference type="InterPro" id="IPR044772">
    <property type="entry name" value="NO3_transporter"/>
</dbReference>
<sequence length="489" mass="52969">MQDSGFKIFSFSGKTRILHLSWFAFFLSFLVWFNHAPLLGAMRDTFGLSDQQIKTLLILNVALTIPARIIIGMLVDAFGPRRIYSGLLFVSAFLCFGFAIADSYEQLALMRFLLGFAGAGFVIGIRMITEWYPAKQAGVAQGIYGGWGNFGSAGAALLLPTLALAFGGDDGWRYAVGSTGVLALLYSAVYFFSTSDTPKGSTYFKPKRNGALEVTSPGDFYLYLIMNIPLYAALAVLTWKLSPSNLGMLTEAVVNIIYTILASLYVFQTIRIYQINGHVFRKSVPEIERYKFKQVAVLDLAYMVTFGSELAVVSMLPLFFLDTFDLSIVKAGLIASVFAGLNLIMRPGGGWISDRFGRKRSLVVIMAGLAVGYLFMSFIDSSWSVAAAVAVTVFCSVFVNAGNGAVFAIIPLVKRRLTGQIAGMAGAFGNVGGVAFLTVLSFVAPSVFFLVIGGSAVVVLIAVFFFLDEPEGHMTEVLPDGTVQMIKVS</sequence>
<accession>A0A3B0Y7D6</accession>
<dbReference type="Pfam" id="PF07690">
    <property type="entry name" value="MFS_1"/>
    <property type="match status" value="2"/>
</dbReference>
<feature type="transmembrane region" description="Helical" evidence="8">
    <location>
        <begin position="53"/>
        <end position="71"/>
    </location>
</feature>
<evidence type="ECO:0000256" key="7">
    <source>
        <dbReference type="ARBA" id="ARBA00023136"/>
    </source>
</evidence>
<keyword evidence="4 8" id="KW-0812">Transmembrane</keyword>
<evidence type="ECO:0000256" key="5">
    <source>
        <dbReference type="ARBA" id="ARBA00022989"/>
    </source>
</evidence>
<feature type="transmembrane region" description="Helical" evidence="8">
    <location>
        <begin position="172"/>
        <end position="192"/>
    </location>
</feature>
<feature type="domain" description="Major facilitator superfamily (MFS) profile" evidence="9">
    <location>
        <begin position="14"/>
        <end position="471"/>
    </location>
</feature>
<dbReference type="NCBIfam" id="TIGR00886">
    <property type="entry name" value="2A0108"/>
    <property type="match status" value="1"/>
</dbReference>
<feature type="transmembrane region" description="Helical" evidence="8">
    <location>
        <begin position="385"/>
        <end position="409"/>
    </location>
</feature>
<dbReference type="SUPFAM" id="SSF103473">
    <property type="entry name" value="MFS general substrate transporter"/>
    <property type="match status" value="1"/>
</dbReference>
<feature type="transmembrane region" description="Helical" evidence="8">
    <location>
        <begin position="17"/>
        <end position="33"/>
    </location>
</feature>
<feature type="transmembrane region" description="Helical" evidence="8">
    <location>
        <begin position="146"/>
        <end position="166"/>
    </location>
</feature>
<feature type="transmembrane region" description="Helical" evidence="8">
    <location>
        <begin position="83"/>
        <end position="101"/>
    </location>
</feature>
<dbReference type="GO" id="GO:0015112">
    <property type="term" value="F:nitrate transmembrane transporter activity"/>
    <property type="evidence" value="ECO:0007669"/>
    <property type="project" value="InterPro"/>
</dbReference>
<comment type="similarity">
    <text evidence="2">Belongs to the major facilitator superfamily. Nitrate/nitrite porter (TC 2.A.1.8) family.</text>
</comment>
<feature type="transmembrane region" description="Helical" evidence="8">
    <location>
        <begin position="220"/>
        <end position="241"/>
    </location>
</feature>
<feature type="transmembrane region" description="Helical" evidence="8">
    <location>
        <begin position="361"/>
        <end position="379"/>
    </location>
</feature>
<gene>
    <name evidence="10" type="ORF">MNBD_GAMMA15-2435</name>
</gene>
<feature type="transmembrane region" description="Helical" evidence="8">
    <location>
        <begin position="295"/>
        <end position="320"/>
    </location>
</feature>
<dbReference type="PROSITE" id="PS50850">
    <property type="entry name" value="MFS"/>
    <property type="match status" value="1"/>
</dbReference>
<keyword evidence="5 8" id="KW-1133">Transmembrane helix</keyword>
<keyword evidence="7 8" id="KW-0472">Membrane</keyword>
<feature type="transmembrane region" description="Helical" evidence="8">
    <location>
        <begin position="326"/>
        <end position="345"/>
    </location>
</feature>
<proteinExistence type="inferred from homology"/>
<dbReference type="GO" id="GO:0042128">
    <property type="term" value="P:nitrate assimilation"/>
    <property type="evidence" value="ECO:0007669"/>
    <property type="project" value="UniProtKB-KW"/>
</dbReference>
<dbReference type="EMBL" id="UOFN01000048">
    <property type="protein sequence ID" value="VAW75531.1"/>
    <property type="molecule type" value="Genomic_DNA"/>
</dbReference>
<dbReference type="GO" id="GO:0016020">
    <property type="term" value="C:membrane"/>
    <property type="evidence" value="ECO:0007669"/>
    <property type="project" value="UniProtKB-SubCell"/>
</dbReference>
<feature type="transmembrane region" description="Helical" evidence="8">
    <location>
        <begin position="421"/>
        <end position="442"/>
    </location>
</feature>
<name>A0A3B0Y7D6_9ZZZZ</name>
<keyword evidence="3" id="KW-0813">Transport</keyword>
<feature type="transmembrane region" description="Helical" evidence="8">
    <location>
        <begin position="448"/>
        <end position="467"/>
    </location>
</feature>
<dbReference type="InterPro" id="IPR004737">
    <property type="entry name" value="NO3_transporter_NarK/NarU-like"/>
</dbReference>
<evidence type="ECO:0000313" key="10">
    <source>
        <dbReference type="EMBL" id="VAW75531.1"/>
    </source>
</evidence>
<feature type="transmembrane region" description="Helical" evidence="8">
    <location>
        <begin position="107"/>
        <end position="125"/>
    </location>
</feature>
<protein>
    <submittedName>
        <fullName evidence="10">Nitrate/nitrite transporter</fullName>
    </submittedName>
</protein>
<dbReference type="PANTHER" id="PTHR23515">
    <property type="entry name" value="HIGH-AFFINITY NITRATE TRANSPORTER 2.3"/>
    <property type="match status" value="1"/>
</dbReference>
<comment type="subcellular location">
    <subcellularLocation>
        <location evidence="1">Membrane</location>
        <topology evidence="1">Multi-pass membrane protein</topology>
    </subcellularLocation>
</comment>
<evidence type="ECO:0000256" key="8">
    <source>
        <dbReference type="SAM" id="Phobius"/>
    </source>
</evidence>
<dbReference type="InterPro" id="IPR036259">
    <property type="entry name" value="MFS_trans_sf"/>
</dbReference>
<organism evidence="10">
    <name type="scientific">hydrothermal vent metagenome</name>
    <dbReference type="NCBI Taxonomy" id="652676"/>
    <lineage>
        <taxon>unclassified sequences</taxon>
        <taxon>metagenomes</taxon>
        <taxon>ecological metagenomes</taxon>
    </lineage>
</organism>
<dbReference type="InterPro" id="IPR011701">
    <property type="entry name" value="MFS"/>
</dbReference>
<dbReference type="InterPro" id="IPR020846">
    <property type="entry name" value="MFS_dom"/>
</dbReference>
<evidence type="ECO:0000256" key="2">
    <source>
        <dbReference type="ARBA" id="ARBA00008432"/>
    </source>
</evidence>
<evidence type="ECO:0000259" key="9">
    <source>
        <dbReference type="PROSITE" id="PS50850"/>
    </source>
</evidence>
<evidence type="ECO:0000256" key="1">
    <source>
        <dbReference type="ARBA" id="ARBA00004141"/>
    </source>
</evidence>
<evidence type="ECO:0000256" key="3">
    <source>
        <dbReference type="ARBA" id="ARBA00022448"/>
    </source>
</evidence>
<dbReference type="GO" id="GO:0015113">
    <property type="term" value="F:nitrite transmembrane transporter activity"/>
    <property type="evidence" value="ECO:0007669"/>
    <property type="project" value="InterPro"/>
</dbReference>
<evidence type="ECO:0000256" key="6">
    <source>
        <dbReference type="ARBA" id="ARBA00023063"/>
    </source>
</evidence>
<feature type="transmembrane region" description="Helical" evidence="8">
    <location>
        <begin position="253"/>
        <end position="274"/>
    </location>
</feature>